<evidence type="ECO:0000313" key="5">
    <source>
        <dbReference type="WBParaSite" id="ASIM_0000600701-mRNA-1"/>
    </source>
</evidence>
<dbReference type="WBParaSite" id="ASIM_0000600701-mRNA-1">
    <property type="protein sequence ID" value="ASIM_0000600701-mRNA-1"/>
    <property type="gene ID" value="ASIM_0000600701"/>
</dbReference>
<dbReference type="GO" id="GO:0005524">
    <property type="term" value="F:ATP binding"/>
    <property type="evidence" value="ECO:0007669"/>
    <property type="project" value="UniProtKB-KW"/>
</dbReference>
<keyword evidence="1" id="KW-0547">Nucleotide-binding</keyword>
<dbReference type="EMBL" id="UYRR01011738">
    <property type="protein sequence ID" value="VDK26082.1"/>
    <property type="molecule type" value="Genomic_DNA"/>
</dbReference>
<organism evidence="5">
    <name type="scientific">Anisakis simplex</name>
    <name type="common">Herring worm</name>
    <dbReference type="NCBI Taxonomy" id="6269"/>
    <lineage>
        <taxon>Eukaryota</taxon>
        <taxon>Metazoa</taxon>
        <taxon>Ecdysozoa</taxon>
        <taxon>Nematoda</taxon>
        <taxon>Chromadorea</taxon>
        <taxon>Rhabditida</taxon>
        <taxon>Spirurina</taxon>
        <taxon>Ascaridomorpha</taxon>
        <taxon>Ascaridoidea</taxon>
        <taxon>Anisakidae</taxon>
        <taxon>Anisakis</taxon>
        <taxon>Anisakis simplex complex</taxon>
    </lineage>
</organism>
<evidence type="ECO:0000313" key="4">
    <source>
        <dbReference type="Proteomes" id="UP000267096"/>
    </source>
</evidence>
<dbReference type="OrthoDB" id="9972657at2759"/>
<evidence type="ECO:0000256" key="1">
    <source>
        <dbReference type="ARBA" id="ARBA00022741"/>
    </source>
</evidence>
<name>A0A0M3JEG1_ANISI</name>
<dbReference type="InterPro" id="IPR013641">
    <property type="entry name" value="KTI12/PSTK"/>
</dbReference>
<evidence type="ECO:0000256" key="2">
    <source>
        <dbReference type="ARBA" id="ARBA00022840"/>
    </source>
</evidence>
<dbReference type="AlphaFoldDB" id="A0A0M3JEG1"/>
<dbReference type="Pfam" id="PF08433">
    <property type="entry name" value="KTI12"/>
    <property type="match status" value="1"/>
</dbReference>
<dbReference type="Proteomes" id="UP000267096">
    <property type="component" value="Unassembled WGS sequence"/>
</dbReference>
<sequence length="103" mass="11892">MSKYEDNKIEDILMRFEKPDGKNRWDSPLFTIGIGNIDLHQQQQPEQLCASEAVQPESDGSKANNSPRHVRIPFDEIFASLVKVWFIHELLNRFLGKNISPAR</sequence>
<keyword evidence="2" id="KW-0067">ATP-binding</keyword>
<evidence type="ECO:0000313" key="3">
    <source>
        <dbReference type="EMBL" id="VDK26082.1"/>
    </source>
</evidence>
<gene>
    <name evidence="3" type="ORF">ASIM_LOCUS5795</name>
</gene>
<reference evidence="3 4" key="2">
    <citation type="submission" date="2018-11" db="EMBL/GenBank/DDBJ databases">
        <authorList>
            <consortium name="Pathogen Informatics"/>
        </authorList>
    </citation>
    <scope>NUCLEOTIDE SEQUENCE [LARGE SCALE GENOMIC DNA]</scope>
</reference>
<proteinExistence type="predicted"/>
<reference evidence="5" key="1">
    <citation type="submission" date="2017-02" db="UniProtKB">
        <authorList>
            <consortium name="WormBaseParasite"/>
        </authorList>
    </citation>
    <scope>IDENTIFICATION</scope>
</reference>
<keyword evidence="4" id="KW-1185">Reference proteome</keyword>
<accession>A0A0M3JEG1</accession>
<protein>
    <submittedName>
        <fullName evidence="3 5">Uncharacterized protein</fullName>
    </submittedName>
</protein>